<dbReference type="Proteomes" id="UP000447434">
    <property type="component" value="Chromosome 2"/>
</dbReference>
<evidence type="ECO:0000313" key="2">
    <source>
        <dbReference type="Proteomes" id="UP000447434"/>
    </source>
</evidence>
<gene>
    <name evidence="1" type="ORF">Lalb_Chr02g0157311</name>
</gene>
<sequence>MLLLPKDATMLLSSSVVGGFAMILGYNFDFSSYDILIAFLLDQNSWLKASLIFFLDGILDDG</sequence>
<evidence type="ECO:0000313" key="1">
    <source>
        <dbReference type="EMBL" id="KAE9619819.1"/>
    </source>
</evidence>
<reference evidence="2" key="1">
    <citation type="journal article" date="2020" name="Nat. Commun.">
        <title>Genome sequence of the cluster root forming white lupin.</title>
        <authorList>
            <person name="Hufnagel B."/>
            <person name="Marques A."/>
            <person name="Soriano A."/>
            <person name="Marques L."/>
            <person name="Divol F."/>
            <person name="Doumas P."/>
            <person name="Sallet E."/>
            <person name="Mancinotti D."/>
            <person name="Carrere S."/>
            <person name="Marande W."/>
            <person name="Arribat S."/>
            <person name="Keller J."/>
            <person name="Huneau C."/>
            <person name="Blein T."/>
            <person name="Aime D."/>
            <person name="Laguerre M."/>
            <person name="Taylor J."/>
            <person name="Schubert V."/>
            <person name="Nelson M."/>
            <person name="Geu-Flores F."/>
            <person name="Crespi M."/>
            <person name="Gallardo-Guerrero K."/>
            <person name="Delaux P.-M."/>
            <person name="Salse J."/>
            <person name="Berges H."/>
            <person name="Guyot R."/>
            <person name="Gouzy J."/>
            <person name="Peret B."/>
        </authorList>
    </citation>
    <scope>NUCLEOTIDE SEQUENCE [LARGE SCALE GENOMIC DNA]</scope>
    <source>
        <strain evidence="2">cv. Amiga</strain>
    </source>
</reference>
<accession>A0A6A4R1J2</accession>
<dbReference type="AlphaFoldDB" id="A0A6A4R1J2"/>
<protein>
    <submittedName>
        <fullName evidence="1">Uncharacterized protein</fullName>
    </submittedName>
</protein>
<comment type="caution">
    <text evidence="1">The sequence shown here is derived from an EMBL/GenBank/DDBJ whole genome shotgun (WGS) entry which is preliminary data.</text>
</comment>
<organism evidence="1 2">
    <name type="scientific">Lupinus albus</name>
    <name type="common">White lupine</name>
    <name type="synonym">Lupinus termis</name>
    <dbReference type="NCBI Taxonomy" id="3870"/>
    <lineage>
        <taxon>Eukaryota</taxon>
        <taxon>Viridiplantae</taxon>
        <taxon>Streptophyta</taxon>
        <taxon>Embryophyta</taxon>
        <taxon>Tracheophyta</taxon>
        <taxon>Spermatophyta</taxon>
        <taxon>Magnoliopsida</taxon>
        <taxon>eudicotyledons</taxon>
        <taxon>Gunneridae</taxon>
        <taxon>Pentapetalae</taxon>
        <taxon>rosids</taxon>
        <taxon>fabids</taxon>
        <taxon>Fabales</taxon>
        <taxon>Fabaceae</taxon>
        <taxon>Papilionoideae</taxon>
        <taxon>50 kb inversion clade</taxon>
        <taxon>genistoids sensu lato</taxon>
        <taxon>core genistoids</taxon>
        <taxon>Genisteae</taxon>
        <taxon>Lupinus</taxon>
    </lineage>
</organism>
<dbReference type="EMBL" id="WOCE01000002">
    <property type="protein sequence ID" value="KAE9619819.1"/>
    <property type="molecule type" value="Genomic_DNA"/>
</dbReference>
<name>A0A6A4R1J2_LUPAL</name>
<keyword evidence="2" id="KW-1185">Reference proteome</keyword>
<proteinExistence type="predicted"/>